<dbReference type="InterPro" id="IPR024511">
    <property type="entry name" value="Frtz"/>
</dbReference>
<evidence type="ECO:0000256" key="2">
    <source>
        <dbReference type="ARBA" id="ARBA00004430"/>
    </source>
</evidence>
<keyword evidence="15" id="KW-1185">Reference proteome</keyword>
<keyword evidence="4" id="KW-1003">Cell membrane</keyword>
<evidence type="ECO:0000256" key="4">
    <source>
        <dbReference type="ARBA" id="ARBA00022475"/>
    </source>
</evidence>
<dbReference type="SUPFAM" id="SSF50978">
    <property type="entry name" value="WD40 repeat-like"/>
    <property type="match status" value="1"/>
</dbReference>
<keyword evidence="6" id="KW-0853">WD repeat</keyword>
<evidence type="ECO:0000256" key="9">
    <source>
        <dbReference type="ARBA" id="ARBA00023069"/>
    </source>
</evidence>
<evidence type="ECO:0000256" key="12">
    <source>
        <dbReference type="ARBA" id="ARBA00023273"/>
    </source>
</evidence>
<keyword evidence="12" id="KW-0966">Cell projection</keyword>
<dbReference type="GO" id="GO:0044782">
    <property type="term" value="P:cilium organization"/>
    <property type="evidence" value="ECO:0007669"/>
    <property type="project" value="TreeGrafter"/>
</dbReference>
<name>A0A9N9QGN5_9CUCU</name>
<accession>A0A9N9QGN5</accession>
<dbReference type="OrthoDB" id="10013020at2759"/>
<evidence type="ECO:0000256" key="6">
    <source>
        <dbReference type="ARBA" id="ARBA00022574"/>
    </source>
</evidence>
<protein>
    <recommendedName>
        <fullName evidence="16">WD repeat-containing and planar cell polarity effector protein fritz</fullName>
    </recommendedName>
</protein>
<dbReference type="GO" id="GO:0005886">
    <property type="term" value="C:plasma membrane"/>
    <property type="evidence" value="ECO:0007669"/>
    <property type="project" value="UniProtKB-SubCell"/>
</dbReference>
<keyword evidence="8" id="KW-0970">Cilium biogenesis/degradation</keyword>
<organism evidence="13 15">
    <name type="scientific">Ceutorhynchus assimilis</name>
    <name type="common">cabbage seed weevil</name>
    <dbReference type="NCBI Taxonomy" id="467358"/>
    <lineage>
        <taxon>Eukaryota</taxon>
        <taxon>Metazoa</taxon>
        <taxon>Ecdysozoa</taxon>
        <taxon>Arthropoda</taxon>
        <taxon>Hexapoda</taxon>
        <taxon>Insecta</taxon>
        <taxon>Pterygota</taxon>
        <taxon>Neoptera</taxon>
        <taxon>Endopterygota</taxon>
        <taxon>Coleoptera</taxon>
        <taxon>Polyphaga</taxon>
        <taxon>Cucujiformia</taxon>
        <taxon>Curculionidae</taxon>
        <taxon>Ceutorhynchinae</taxon>
        <taxon>Ceutorhynchus</taxon>
    </lineage>
</organism>
<keyword evidence="7" id="KW-0677">Repeat</keyword>
<evidence type="ECO:0000256" key="5">
    <source>
        <dbReference type="ARBA" id="ARBA00022490"/>
    </source>
</evidence>
<dbReference type="InterPro" id="IPR036322">
    <property type="entry name" value="WD40_repeat_dom_sf"/>
</dbReference>
<dbReference type="GO" id="GO:0097541">
    <property type="term" value="C:axonemal basal plate"/>
    <property type="evidence" value="ECO:0007669"/>
    <property type="project" value="TreeGrafter"/>
</dbReference>
<comment type="similarity">
    <text evidence="3">Belongs to the WD repeat fritz family.</text>
</comment>
<dbReference type="PANTHER" id="PTHR13667">
    <property type="entry name" value="HOMOLOC-13"/>
    <property type="match status" value="1"/>
</dbReference>
<dbReference type="EMBL" id="OU892278">
    <property type="protein sequence ID" value="CAG9764110.1"/>
    <property type="molecule type" value="Genomic_DNA"/>
</dbReference>
<proteinExistence type="inferred from homology"/>
<evidence type="ECO:0008006" key="16">
    <source>
        <dbReference type="Google" id="ProtNLM"/>
    </source>
</evidence>
<evidence type="ECO:0000313" key="15">
    <source>
        <dbReference type="Proteomes" id="UP001152799"/>
    </source>
</evidence>
<dbReference type="Proteomes" id="UP001152799">
    <property type="component" value="Chromosome 2"/>
</dbReference>
<keyword evidence="9" id="KW-0969">Cilium</keyword>
<evidence type="ECO:0000256" key="7">
    <source>
        <dbReference type="ARBA" id="ARBA00022737"/>
    </source>
</evidence>
<gene>
    <name evidence="13" type="ORF">CEUTPL_LOCUS4755</name>
    <name evidence="14" type="ORF">CEUTPL_LOCUS4867</name>
</gene>
<evidence type="ECO:0000313" key="13">
    <source>
        <dbReference type="EMBL" id="CAG9764110.1"/>
    </source>
</evidence>
<evidence type="ECO:0000256" key="3">
    <source>
        <dbReference type="ARBA" id="ARBA00006059"/>
    </source>
</evidence>
<sequence>MATFLSEIHFWTTQEDIVVKDTDYGSYKYYQKKDITNLSQHAQAKKLYCDQSSIVYIPNNKRPEKLRDKLKELEDHLIHNKVIFYCWNDNNTLSILLSTGLIVIITQQNGDLMNISFDKQLFVKLQCNIICDGALFGNNQTICVCNDGHILGFGGYWKEGWVLDGGNKRKLHYDQDWLVVYGKITVEHPQPWSPLTKDHQRANLHLYNIGCRDPELLAYRKTDGEPLLVVINKTSSDKHLIVVEQKVTQNGQVSLELSTFQLIQNNLKRLTVTSVPLQTQVSCTSLSHNKEKLLISCIDGTLAILDRHRGSTRIIKTPFIATLASWHPENVIVTIANERGFIQHYDIALNVIKTQEEAALHDLSGYNSQFIVASINWGPKDLIIAFEQGPLAILTHQKGSFGLKSVAKQYLKANKVEQAVKLLLSWEFDDKAFFLLQQVAMQLLRRNLTEEVAQCLQEALGCFHCAPVPLSAHVRHKFGHQVMCITRRFFYQLLRTSMFETAFLLAVDVGHHDLFMDLHYIAVKLGETEMAAAARAQASALLSRCSSEASNCSRSLCSQCSDSQSCSSTNYEEEMPKEITTDFMQPNPTTYNQRPPENLNAAKKTFPPRATYVKAPQVPLDFVKQQQTPLYRSYIREYVDNIPTNNDMEHNIPGLPVPFYRFKPPLPNVQKLPPKNNQNLIDFDENILPKTKNVKFSDTVTAFIVPEVKRAVKPPPLPPHLTDPQRELAASLPLCHPNEDYLKDFAPVRKEGEGESGETGLVPPKIKVVHFGVV</sequence>
<evidence type="ECO:0000256" key="8">
    <source>
        <dbReference type="ARBA" id="ARBA00022794"/>
    </source>
</evidence>
<evidence type="ECO:0000256" key="10">
    <source>
        <dbReference type="ARBA" id="ARBA00023136"/>
    </source>
</evidence>
<keyword evidence="10" id="KW-0472">Membrane</keyword>
<keyword evidence="5" id="KW-0963">Cytoplasm</keyword>
<dbReference type="PANTHER" id="PTHR13667:SF5">
    <property type="entry name" value="WD REPEAT-CONTAINING AND PLANAR CELL POLARITY EFFECTOR PROTEIN FRITZ HOMOLOG"/>
    <property type="match status" value="1"/>
</dbReference>
<dbReference type="EMBL" id="OU892278">
    <property type="protein sequence ID" value="CAG9764223.1"/>
    <property type="molecule type" value="Genomic_DNA"/>
</dbReference>
<evidence type="ECO:0000313" key="14">
    <source>
        <dbReference type="EMBL" id="CAG9764223.1"/>
    </source>
</evidence>
<dbReference type="GO" id="GO:0045184">
    <property type="term" value="P:establishment of protein localization"/>
    <property type="evidence" value="ECO:0007669"/>
    <property type="project" value="TreeGrafter"/>
</dbReference>
<dbReference type="GO" id="GO:0007399">
    <property type="term" value="P:nervous system development"/>
    <property type="evidence" value="ECO:0007669"/>
    <property type="project" value="TreeGrafter"/>
</dbReference>
<reference evidence="13" key="1">
    <citation type="submission" date="2022-01" db="EMBL/GenBank/DDBJ databases">
        <authorList>
            <person name="King R."/>
        </authorList>
    </citation>
    <scope>NUCLEOTIDE SEQUENCE</scope>
</reference>
<comment type="subcellular location">
    <subcellularLocation>
        <location evidence="1">Cell membrane</location>
    </subcellularLocation>
    <subcellularLocation>
        <location evidence="2">Cytoplasm</location>
        <location evidence="2">Cytoskeleton</location>
        <location evidence="2">Cilium axoneme</location>
    </subcellularLocation>
</comment>
<evidence type="ECO:0000256" key="1">
    <source>
        <dbReference type="ARBA" id="ARBA00004236"/>
    </source>
</evidence>
<dbReference type="AlphaFoldDB" id="A0A9N9QGN5"/>
<keyword evidence="11" id="KW-0206">Cytoskeleton</keyword>
<evidence type="ECO:0000256" key="11">
    <source>
        <dbReference type="ARBA" id="ARBA00023212"/>
    </source>
</evidence>
<dbReference type="Pfam" id="PF11768">
    <property type="entry name" value="Frtz"/>
    <property type="match status" value="3"/>
</dbReference>